<dbReference type="Gene3D" id="2.40.128.280">
    <property type="match status" value="1"/>
</dbReference>
<organism evidence="2 3">
    <name type="scientific">Xylanibacter rodentium</name>
    <dbReference type="NCBI Taxonomy" id="2736289"/>
    <lineage>
        <taxon>Bacteria</taxon>
        <taxon>Pseudomonadati</taxon>
        <taxon>Bacteroidota</taxon>
        <taxon>Bacteroidia</taxon>
        <taxon>Bacteroidales</taxon>
        <taxon>Prevotellaceae</taxon>
        <taxon>Xylanibacter</taxon>
    </lineage>
</organism>
<dbReference type="EMBL" id="JABKKE010000007">
    <property type="protein sequence ID" value="NPE13808.1"/>
    <property type="molecule type" value="Genomic_DNA"/>
</dbReference>
<gene>
    <name evidence="2" type="ORF">HPS55_05610</name>
</gene>
<dbReference type="InterPro" id="IPR024311">
    <property type="entry name" value="Lipocalin-like"/>
</dbReference>
<evidence type="ECO:0000313" key="2">
    <source>
        <dbReference type="EMBL" id="NPE13808.1"/>
    </source>
</evidence>
<dbReference type="GeneID" id="82157236"/>
<dbReference type="Proteomes" id="UP001193734">
    <property type="component" value="Unassembled WGS sequence"/>
</dbReference>
<protein>
    <recommendedName>
        <fullName evidence="1">Lipocalin-like domain-containing protein</fullName>
    </recommendedName>
</protein>
<dbReference type="PROSITE" id="PS51257">
    <property type="entry name" value="PROKAR_LIPOPROTEIN"/>
    <property type="match status" value="1"/>
</dbReference>
<proteinExistence type="predicted"/>
<dbReference type="RefSeq" id="WP_172175359.1">
    <property type="nucleotide sequence ID" value="NZ_CASGIA010000009.1"/>
</dbReference>
<evidence type="ECO:0000313" key="3">
    <source>
        <dbReference type="Proteomes" id="UP001193734"/>
    </source>
</evidence>
<accession>A0ABX2AV09</accession>
<evidence type="ECO:0000259" key="1">
    <source>
        <dbReference type="Pfam" id="PF12702"/>
    </source>
</evidence>
<name>A0ABX2AV09_9BACT</name>
<comment type="caution">
    <text evidence="2">The sequence shown here is derived from an EMBL/GenBank/DDBJ whole genome shotgun (WGS) entry which is preliminary data.</text>
</comment>
<keyword evidence="3" id="KW-1185">Reference proteome</keyword>
<sequence>MKKSGLMAFIAAVMLLSGCGGENRQTPDSAGEDSSTVYVNAEKTVFGICGEGSAMNTLQMITDSGDTLSLSITDAKENGKVLGGYACGDRMAVLLNDDKTVAQLVINETTLLGNWVMPNPLDGSSFVGISLKDGGIAESIDQSTIVYKTWRIVNGRIEIQSVREGGGDEEEINVYDIVKLDADSLVYKNEEDLFEYGRLK</sequence>
<feature type="domain" description="Lipocalin-like" evidence="1">
    <location>
        <begin position="108"/>
        <end position="198"/>
    </location>
</feature>
<reference evidence="2 3" key="1">
    <citation type="submission" date="2020-05" db="EMBL/GenBank/DDBJ databases">
        <title>Distinct polysaccharide utilization as determinants for interspecies competition between intestinal Prevotella spp.</title>
        <authorList>
            <person name="Galvez E.J.C."/>
            <person name="Iljazovic A."/>
            <person name="Strowig T."/>
        </authorList>
    </citation>
    <scope>NUCLEOTIDE SEQUENCE [LARGE SCALE GENOMIC DNA]</scope>
    <source>
        <strain evidence="2 3">PROD</strain>
    </source>
</reference>
<dbReference type="Pfam" id="PF12702">
    <property type="entry name" value="Lipocalin_3"/>
    <property type="match status" value="1"/>
</dbReference>